<dbReference type="AlphaFoldDB" id="A0A520MZG8"/>
<proteinExistence type="predicted"/>
<dbReference type="InterPro" id="IPR029063">
    <property type="entry name" value="SAM-dependent_MTases_sf"/>
</dbReference>
<gene>
    <name evidence="1" type="ORF">EVA92_02380</name>
</gene>
<sequence>MFDFHFGNKQEILENDEDFLIFVKRMMPRWINGIPDSECLALYRVLKECNLKNTSLIETGCGASTLALVLHAILNDCKVFSWDTNPSKGSFLKGVMNEAVCKSLEVNLNDHWEFIAFDSTNANLGIPVLKELNVKPSLGFFDSLHTLEHLLKEINAFAECAEQTFYVVLDDANYQNKTENYSYINMLRTKLKLHEVAEPNENICKPYHEEIEIVLSDKYTSIERIENDFENLMKNDIYFDYFHSDWKQMIKKGMAKKTKDRFVSFKIKK</sequence>
<evidence type="ECO:0000313" key="2">
    <source>
        <dbReference type="Proteomes" id="UP000315825"/>
    </source>
</evidence>
<accession>A0A520MZG8</accession>
<name>A0A520MZG8_9GAMM</name>
<protein>
    <recommendedName>
        <fullName evidence="3">Class I SAM-dependent methyltransferase</fullName>
    </recommendedName>
</protein>
<dbReference type="EMBL" id="SHBE01000003">
    <property type="protein sequence ID" value="RZO26611.1"/>
    <property type="molecule type" value="Genomic_DNA"/>
</dbReference>
<reference evidence="1 2" key="1">
    <citation type="submission" date="2019-02" db="EMBL/GenBank/DDBJ databases">
        <title>Prokaryotic population dynamics and viral predation in marine succession experiment using metagenomics: the confinement effect.</title>
        <authorList>
            <person name="Haro-Moreno J.M."/>
            <person name="Rodriguez-Valera F."/>
            <person name="Lopez-Perez M."/>
        </authorList>
    </citation>
    <scope>NUCLEOTIDE SEQUENCE [LARGE SCALE GENOMIC DNA]</scope>
    <source>
        <strain evidence="1">MED-G159</strain>
    </source>
</reference>
<comment type="caution">
    <text evidence="1">The sequence shown here is derived from an EMBL/GenBank/DDBJ whole genome shotgun (WGS) entry which is preliminary data.</text>
</comment>
<dbReference type="Proteomes" id="UP000315825">
    <property type="component" value="Unassembled WGS sequence"/>
</dbReference>
<organism evidence="1 2">
    <name type="scientific">SAR86 cluster bacterium</name>
    <dbReference type="NCBI Taxonomy" id="2030880"/>
    <lineage>
        <taxon>Bacteria</taxon>
        <taxon>Pseudomonadati</taxon>
        <taxon>Pseudomonadota</taxon>
        <taxon>Gammaproteobacteria</taxon>
        <taxon>SAR86 cluster</taxon>
    </lineage>
</organism>
<dbReference type="Gene3D" id="3.40.50.150">
    <property type="entry name" value="Vaccinia Virus protein VP39"/>
    <property type="match status" value="1"/>
</dbReference>
<evidence type="ECO:0008006" key="3">
    <source>
        <dbReference type="Google" id="ProtNLM"/>
    </source>
</evidence>
<evidence type="ECO:0000313" key="1">
    <source>
        <dbReference type="EMBL" id="RZO26611.1"/>
    </source>
</evidence>